<dbReference type="GO" id="GO:0006355">
    <property type="term" value="P:regulation of DNA-templated transcription"/>
    <property type="evidence" value="ECO:0007669"/>
    <property type="project" value="InterPro"/>
</dbReference>
<dbReference type="GO" id="GO:0000160">
    <property type="term" value="P:phosphorelay signal transduction system"/>
    <property type="evidence" value="ECO:0007669"/>
    <property type="project" value="InterPro"/>
</dbReference>
<dbReference type="CDD" id="cd17535">
    <property type="entry name" value="REC_NarL-like"/>
    <property type="match status" value="1"/>
</dbReference>
<dbReference type="Proteomes" id="UP000249577">
    <property type="component" value="Unassembled WGS sequence"/>
</dbReference>
<dbReference type="EMBL" id="QFPN01000004">
    <property type="protein sequence ID" value="PZQ15993.1"/>
    <property type="molecule type" value="Genomic_DNA"/>
</dbReference>
<proteinExistence type="predicted"/>
<dbReference type="InterPro" id="IPR051015">
    <property type="entry name" value="EvgA-like"/>
</dbReference>
<dbReference type="CDD" id="cd06170">
    <property type="entry name" value="LuxR_C_like"/>
    <property type="match status" value="1"/>
</dbReference>
<dbReference type="InterPro" id="IPR011006">
    <property type="entry name" value="CheY-like_superfamily"/>
</dbReference>
<name>A0A2W5MEU5_ANCNO</name>
<evidence type="ECO:0000256" key="3">
    <source>
        <dbReference type="PROSITE-ProRule" id="PRU00169"/>
    </source>
</evidence>
<feature type="domain" description="HTH luxR-type" evidence="4">
    <location>
        <begin position="148"/>
        <end position="213"/>
    </location>
</feature>
<keyword evidence="2 6" id="KW-0238">DNA-binding</keyword>
<dbReference type="PROSITE" id="PS00622">
    <property type="entry name" value="HTH_LUXR_1"/>
    <property type="match status" value="1"/>
</dbReference>
<evidence type="ECO:0000256" key="1">
    <source>
        <dbReference type="ARBA" id="ARBA00022553"/>
    </source>
</evidence>
<organism evidence="6 7">
    <name type="scientific">Ancylobacter novellus</name>
    <name type="common">Thiobacillus novellus</name>
    <dbReference type="NCBI Taxonomy" id="921"/>
    <lineage>
        <taxon>Bacteria</taxon>
        <taxon>Pseudomonadati</taxon>
        <taxon>Pseudomonadota</taxon>
        <taxon>Alphaproteobacteria</taxon>
        <taxon>Hyphomicrobiales</taxon>
        <taxon>Xanthobacteraceae</taxon>
        <taxon>Ancylobacter</taxon>
    </lineage>
</organism>
<dbReference type="SMART" id="SM00448">
    <property type="entry name" value="REC"/>
    <property type="match status" value="1"/>
</dbReference>
<dbReference type="Pfam" id="PF00196">
    <property type="entry name" value="GerE"/>
    <property type="match status" value="1"/>
</dbReference>
<evidence type="ECO:0000259" key="5">
    <source>
        <dbReference type="PROSITE" id="PS50110"/>
    </source>
</evidence>
<comment type="caution">
    <text evidence="6">The sequence shown here is derived from an EMBL/GenBank/DDBJ whole genome shotgun (WGS) entry which is preliminary data.</text>
</comment>
<dbReference type="PANTHER" id="PTHR45566">
    <property type="entry name" value="HTH-TYPE TRANSCRIPTIONAL REGULATOR YHJB-RELATED"/>
    <property type="match status" value="1"/>
</dbReference>
<dbReference type="PROSITE" id="PS50043">
    <property type="entry name" value="HTH_LUXR_2"/>
    <property type="match status" value="1"/>
</dbReference>
<sequence length="220" mass="23973">MKVLIADDHWMIRASLKHAIARLNQSLETFDAASFEQAGDLLRSNPDIDLMFIDLVMPGNSEFEGLRSLRARYPDIPIAVISVYEDREHVVQAISEGVIAYIPKSAEGPELLRALTLVLNGGVYFPRDILQGGRLRGGGLPVAVEEDEASTPGTLTTREDQVLKLVGMGRSNSDIATQLALSPNTVRVHLRNISLKLKLRERADLVAYCAGQATAGRGAN</sequence>
<dbReference type="InterPro" id="IPR016032">
    <property type="entry name" value="Sig_transdc_resp-reg_C-effctor"/>
</dbReference>
<dbReference type="PROSITE" id="PS50110">
    <property type="entry name" value="RESPONSE_REGULATORY"/>
    <property type="match status" value="1"/>
</dbReference>
<dbReference type="Gene3D" id="3.40.50.2300">
    <property type="match status" value="1"/>
</dbReference>
<evidence type="ECO:0000256" key="2">
    <source>
        <dbReference type="ARBA" id="ARBA00023125"/>
    </source>
</evidence>
<feature type="modified residue" description="4-aspartylphosphate" evidence="3">
    <location>
        <position position="54"/>
    </location>
</feature>
<accession>A0A2W5MEU5</accession>
<dbReference type="Pfam" id="PF00072">
    <property type="entry name" value="Response_reg"/>
    <property type="match status" value="1"/>
</dbReference>
<dbReference type="SUPFAM" id="SSF52172">
    <property type="entry name" value="CheY-like"/>
    <property type="match status" value="1"/>
</dbReference>
<dbReference type="SMART" id="SM00421">
    <property type="entry name" value="HTH_LUXR"/>
    <property type="match status" value="1"/>
</dbReference>
<feature type="domain" description="Response regulatory" evidence="5">
    <location>
        <begin position="2"/>
        <end position="119"/>
    </location>
</feature>
<evidence type="ECO:0000313" key="7">
    <source>
        <dbReference type="Proteomes" id="UP000249577"/>
    </source>
</evidence>
<dbReference type="PANTHER" id="PTHR45566:SF1">
    <property type="entry name" value="HTH-TYPE TRANSCRIPTIONAL REGULATOR YHJB-RELATED"/>
    <property type="match status" value="1"/>
</dbReference>
<dbReference type="AlphaFoldDB" id="A0A2W5MEU5"/>
<evidence type="ECO:0000313" key="6">
    <source>
        <dbReference type="EMBL" id="PZQ15993.1"/>
    </source>
</evidence>
<protein>
    <submittedName>
        <fullName evidence="6">DNA-binding response regulator</fullName>
    </submittedName>
</protein>
<keyword evidence="1 3" id="KW-0597">Phosphoprotein</keyword>
<dbReference type="InterPro" id="IPR000792">
    <property type="entry name" value="Tscrpt_reg_LuxR_C"/>
</dbReference>
<dbReference type="InterPro" id="IPR001789">
    <property type="entry name" value="Sig_transdc_resp-reg_receiver"/>
</dbReference>
<evidence type="ECO:0000259" key="4">
    <source>
        <dbReference type="PROSITE" id="PS50043"/>
    </source>
</evidence>
<dbReference type="InterPro" id="IPR058245">
    <property type="entry name" value="NreC/VraR/RcsB-like_REC"/>
</dbReference>
<reference evidence="6 7" key="1">
    <citation type="submission" date="2017-08" db="EMBL/GenBank/DDBJ databases">
        <title>Infants hospitalized years apart are colonized by the same room-sourced microbial strains.</title>
        <authorList>
            <person name="Brooks B."/>
            <person name="Olm M.R."/>
            <person name="Firek B.A."/>
            <person name="Baker R."/>
            <person name="Thomas B.C."/>
            <person name="Morowitz M.J."/>
            <person name="Banfield J.F."/>
        </authorList>
    </citation>
    <scope>NUCLEOTIDE SEQUENCE [LARGE SCALE GENOMIC DNA]</scope>
    <source>
        <strain evidence="6">S2_005_003_R2_43</strain>
    </source>
</reference>
<dbReference type="GO" id="GO:0003677">
    <property type="term" value="F:DNA binding"/>
    <property type="evidence" value="ECO:0007669"/>
    <property type="project" value="UniProtKB-KW"/>
</dbReference>
<dbReference type="SUPFAM" id="SSF46894">
    <property type="entry name" value="C-terminal effector domain of the bipartite response regulators"/>
    <property type="match status" value="1"/>
</dbReference>
<dbReference type="PRINTS" id="PR00038">
    <property type="entry name" value="HTHLUXR"/>
</dbReference>
<gene>
    <name evidence="6" type="ORF">DI565_09295</name>
</gene>